<organism evidence="1 2">
    <name type="scientific">Sistotremastrum niveocremeum HHB9708</name>
    <dbReference type="NCBI Taxonomy" id="1314777"/>
    <lineage>
        <taxon>Eukaryota</taxon>
        <taxon>Fungi</taxon>
        <taxon>Dikarya</taxon>
        <taxon>Basidiomycota</taxon>
        <taxon>Agaricomycotina</taxon>
        <taxon>Agaricomycetes</taxon>
        <taxon>Sistotremastrales</taxon>
        <taxon>Sistotremastraceae</taxon>
        <taxon>Sertulicium</taxon>
        <taxon>Sertulicium niveocremeum</taxon>
    </lineage>
</organism>
<dbReference type="STRING" id="1314777.A0A164RRC2"/>
<gene>
    <name evidence="1" type="ORF">SISNIDRAFT_488098</name>
</gene>
<name>A0A164RRC2_9AGAM</name>
<dbReference type="Proteomes" id="UP000076722">
    <property type="component" value="Unassembled WGS sequence"/>
</dbReference>
<evidence type="ECO:0000313" key="1">
    <source>
        <dbReference type="EMBL" id="KZS90807.1"/>
    </source>
</evidence>
<protein>
    <recommendedName>
        <fullName evidence="3">F-box domain-containing protein</fullName>
    </recommendedName>
</protein>
<evidence type="ECO:0000313" key="2">
    <source>
        <dbReference type="Proteomes" id="UP000076722"/>
    </source>
</evidence>
<reference evidence="1 2" key="1">
    <citation type="journal article" date="2016" name="Mol. Biol. Evol.">
        <title>Comparative Genomics of Early-Diverging Mushroom-Forming Fungi Provides Insights into the Origins of Lignocellulose Decay Capabilities.</title>
        <authorList>
            <person name="Nagy L.G."/>
            <person name="Riley R."/>
            <person name="Tritt A."/>
            <person name="Adam C."/>
            <person name="Daum C."/>
            <person name="Floudas D."/>
            <person name="Sun H."/>
            <person name="Yadav J.S."/>
            <person name="Pangilinan J."/>
            <person name="Larsson K.H."/>
            <person name="Matsuura K."/>
            <person name="Barry K."/>
            <person name="Labutti K."/>
            <person name="Kuo R."/>
            <person name="Ohm R.A."/>
            <person name="Bhattacharya S.S."/>
            <person name="Shirouzu T."/>
            <person name="Yoshinaga Y."/>
            <person name="Martin F.M."/>
            <person name="Grigoriev I.V."/>
            <person name="Hibbett D.S."/>
        </authorList>
    </citation>
    <scope>NUCLEOTIDE SEQUENCE [LARGE SCALE GENOMIC DNA]</scope>
    <source>
        <strain evidence="1 2">HHB9708</strain>
    </source>
</reference>
<dbReference type="EMBL" id="KV419419">
    <property type="protein sequence ID" value="KZS90807.1"/>
    <property type="molecule type" value="Genomic_DNA"/>
</dbReference>
<sequence>MPSHLSRFWKKLKKKITRPGQSRIPVEASFEAPDATQIEAALARASIERNSTIWTLDNPSENWTPIQSDEHQVEFARRFLGTGPLDNALAATTNLNCRLPFEILSKIFEPAARAHTDLPAAVVFLGNYWRRVALRHKPLWSYLWLDYRSPKAKYLLWKERLGDINMPFSITIVALARGQMLTED</sequence>
<dbReference type="AlphaFoldDB" id="A0A164RRC2"/>
<evidence type="ECO:0008006" key="3">
    <source>
        <dbReference type="Google" id="ProtNLM"/>
    </source>
</evidence>
<dbReference type="OrthoDB" id="3365698at2759"/>
<keyword evidence="2" id="KW-1185">Reference proteome</keyword>
<accession>A0A164RRC2</accession>
<proteinExistence type="predicted"/>